<name>A0A4D7QB24_9HYPH</name>
<accession>A0A4D7QB24</accession>
<keyword evidence="1 5" id="KW-0349">Heme</keyword>
<dbReference type="GO" id="GO:0071500">
    <property type="term" value="P:cellular response to nitrosative stress"/>
    <property type="evidence" value="ECO:0007669"/>
    <property type="project" value="TreeGrafter"/>
</dbReference>
<keyword evidence="7" id="KW-0675">Receptor</keyword>
<keyword evidence="8" id="KW-1185">Reference proteome</keyword>
<reference evidence="7 8" key="1">
    <citation type="submission" date="2019-04" db="EMBL/GenBank/DDBJ databases">
        <title>Phreatobacter aquaticus sp. nov.</title>
        <authorList>
            <person name="Choi A."/>
            <person name="Baek K."/>
        </authorList>
    </citation>
    <scope>NUCLEOTIDE SEQUENCE [LARGE SCALE GENOMIC DNA]</scope>
    <source>
        <strain evidence="7 8">NMCR1094</strain>
    </source>
</reference>
<evidence type="ECO:0000313" key="8">
    <source>
        <dbReference type="Proteomes" id="UP000298588"/>
    </source>
</evidence>
<dbReference type="PRINTS" id="PR01907">
    <property type="entry name" value="WORMGLOBIN"/>
</dbReference>
<dbReference type="Gene3D" id="1.10.490.10">
    <property type="entry name" value="Globins"/>
    <property type="match status" value="1"/>
</dbReference>
<evidence type="ECO:0000313" key="7">
    <source>
        <dbReference type="EMBL" id="QCK85260.1"/>
    </source>
</evidence>
<evidence type="ECO:0000256" key="1">
    <source>
        <dbReference type="ARBA" id="ARBA00022617"/>
    </source>
</evidence>
<keyword evidence="4" id="KW-0408">Iron</keyword>
<gene>
    <name evidence="7" type="ORF">E8L99_05425</name>
</gene>
<dbReference type="PANTHER" id="PTHR43396:SF3">
    <property type="entry name" value="FLAVOHEMOPROTEIN"/>
    <property type="match status" value="1"/>
</dbReference>
<keyword evidence="2 5" id="KW-0561">Oxygen transport</keyword>
<dbReference type="KEGG" id="paqt:E8L99_05425"/>
<dbReference type="Pfam" id="PF00042">
    <property type="entry name" value="Globin"/>
    <property type="match status" value="1"/>
</dbReference>
<dbReference type="GO" id="GO:0008941">
    <property type="term" value="F:nitric oxide dioxygenase NAD(P)H activity"/>
    <property type="evidence" value="ECO:0007669"/>
    <property type="project" value="TreeGrafter"/>
</dbReference>
<dbReference type="PANTHER" id="PTHR43396">
    <property type="entry name" value="FLAVOHEMOPROTEIN"/>
    <property type="match status" value="1"/>
</dbReference>
<organism evidence="7 8">
    <name type="scientific">Phreatobacter aquaticus</name>
    <dbReference type="NCBI Taxonomy" id="2570229"/>
    <lineage>
        <taxon>Bacteria</taxon>
        <taxon>Pseudomonadati</taxon>
        <taxon>Pseudomonadota</taxon>
        <taxon>Alphaproteobacteria</taxon>
        <taxon>Hyphomicrobiales</taxon>
        <taxon>Phreatobacteraceae</taxon>
        <taxon>Phreatobacter</taxon>
    </lineage>
</organism>
<dbReference type="Proteomes" id="UP000298588">
    <property type="component" value="Chromosome"/>
</dbReference>
<dbReference type="GO" id="GO:0046872">
    <property type="term" value="F:metal ion binding"/>
    <property type="evidence" value="ECO:0007669"/>
    <property type="project" value="UniProtKB-KW"/>
</dbReference>
<dbReference type="GO" id="GO:0019825">
    <property type="term" value="F:oxygen binding"/>
    <property type="evidence" value="ECO:0007669"/>
    <property type="project" value="InterPro"/>
</dbReference>
<evidence type="ECO:0000259" key="6">
    <source>
        <dbReference type="PROSITE" id="PS01033"/>
    </source>
</evidence>
<dbReference type="OrthoDB" id="3213438at2"/>
<dbReference type="GO" id="GO:0071949">
    <property type="term" value="F:FAD binding"/>
    <property type="evidence" value="ECO:0007669"/>
    <property type="project" value="TreeGrafter"/>
</dbReference>
<evidence type="ECO:0000256" key="3">
    <source>
        <dbReference type="ARBA" id="ARBA00022723"/>
    </source>
</evidence>
<dbReference type="InterPro" id="IPR012292">
    <property type="entry name" value="Globin/Proto"/>
</dbReference>
<feature type="domain" description="Globin" evidence="6">
    <location>
        <begin position="1"/>
        <end position="134"/>
    </location>
</feature>
<keyword evidence="3" id="KW-0479">Metal-binding</keyword>
<proteinExistence type="inferred from homology"/>
<dbReference type="GO" id="GO:0020037">
    <property type="term" value="F:heme binding"/>
    <property type="evidence" value="ECO:0007669"/>
    <property type="project" value="InterPro"/>
</dbReference>
<sequence>MTPAQIAVVRQQFGMIAPQKDVFAALFYDKLFDSDPMLRPMFPADMRPQRAKLIQALAHVILSLDNLGAVLDDVRSLGMRHAAYGVEANHYALVGETLLAALAETLGARFDAKAEAAWALAYGIVSDAMIEAAADLQSRQAAE</sequence>
<evidence type="ECO:0000256" key="2">
    <source>
        <dbReference type="ARBA" id="ARBA00022621"/>
    </source>
</evidence>
<evidence type="ECO:0000256" key="5">
    <source>
        <dbReference type="RuleBase" id="RU000356"/>
    </source>
</evidence>
<comment type="similarity">
    <text evidence="5">Belongs to the globin family.</text>
</comment>
<dbReference type="AlphaFoldDB" id="A0A4D7QB24"/>
<protein>
    <submittedName>
        <fullName evidence="7">Hemin receptor</fullName>
    </submittedName>
</protein>
<dbReference type="SUPFAM" id="SSF46458">
    <property type="entry name" value="Globin-like"/>
    <property type="match status" value="1"/>
</dbReference>
<dbReference type="GO" id="GO:0046210">
    <property type="term" value="P:nitric oxide catabolic process"/>
    <property type="evidence" value="ECO:0007669"/>
    <property type="project" value="TreeGrafter"/>
</dbReference>
<keyword evidence="5" id="KW-0813">Transport</keyword>
<dbReference type="InterPro" id="IPR009050">
    <property type="entry name" value="Globin-like_sf"/>
</dbReference>
<dbReference type="PROSITE" id="PS01033">
    <property type="entry name" value="GLOBIN"/>
    <property type="match status" value="1"/>
</dbReference>
<dbReference type="GO" id="GO:0005344">
    <property type="term" value="F:oxygen carrier activity"/>
    <property type="evidence" value="ECO:0007669"/>
    <property type="project" value="UniProtKB-KW"/>
</dbReference>
<dbReference type="RefSeq" id="WP_137098594.1">
    <property type="nucleotide sequence ID" value="NZ_CP039865.1"/>
</dbReference>
<evidence type="ECO:0000256" key="4">
    <source>
        <dbReference type="ARBA" id="ARBA00023004"/>
    </source>
</evidence>
<dbReference type="InterPro" id="IPR000971">
    <property type="entry name" value="Globin"/>
</dbReference>
<dbReference type="EMBL" id="CP039865">
    <property type="protein sequence ID" value="QCK85260.1"/>
    <property type="molecule type" value="Genomic_DNA"/>
</dbReference>